<protein>
    <submittedName>
        <fullName evidence="3">Intracellular proteinase inhibitor BsuPI</fullName>
    </submittedName>
</protein>
<evidence type="ECO:0000313" key="4">
    <source>
        <dbReference type="Proteomes" id="UP000256977"/>
    </source>
</evidence>
<feature type="domain" description="Intracellular proteinase inhibitor BsuPI" evidence="2">
    <location>
        <begin position="77"/>
        <end position="178"/>
    </location>
</feature>
<accession>A0A3D9IPW4</accession>
<organism evidence="3 4">
    <name type="scientific">Cohnella phaseoli</name>
    <dbReference type="NCBI Taxonomy" id="456490"/>
    <lineage>
        <taxon>Bacteria</taxon>
        <taxon>Bacillati</taxon>
        <taxon>Bacillota</taxon>
        <taxon>Bacilli</taxon>
        <taxon>Bacillales</taxon>
        <taxon>Paenibacillaceae</taxon>
        <taxon>Cohnella</taxon>
    </lineage>
</organism>
<feature type="signal peptide" evidence="1">
    <location>
        <begin position="1"/>
        <end position="22"/>
    </location>
</feature>
<dbReference type="RefSeq" id="WP_116063662.1">
    <property type="nucleotide sequence ID" value="NZ_QRDZ01000025.1"/>
</dbReference>
<dbReference type="Proteomes" id="UP000256977">
    <property type="component" value="Unassembled WGS sequence"/>
</dbReference>
<evidence type="ECO:0000313" key="3">
    <source>
        <dbReference type="EMBL" id="RED63549.1"/>
    </source>
</evidence>
<keyword evidence="4" id="KW-1185">Reference proteome</keyword>
<gene>
    <name evidence="3" type="ORF">DFP98_12596</name>
</gene>
<dbReference type="Gene3D" id="2.60.40.2360">
    <property type="entry name" value="Intracellular proteinase inhibitor BsuPI"/>
    <property type="match status" value="1"/>
</dbReference>
<dbReference type="EMBL" id="QRDZ01000025">
    <property type="protein sequence ID" value="RED63549.1"/>
    <property type="molecule type" value="Genomic_DNA"/>
</dbReference>
<name>A0A3D9IPW4_9BACL</name>
<dbReference type="OrthoDB" id="1267107at2"/>
<reference evidence="3 4" key="1">
    <citation type="submission" date="2018-07" db="EMBL/GenBank/DDBJ databases">
        <title>Genomic Encyclopedia of Type Strains, Phase III (KMG-III): the genomes of soil and plant-associated and newly described type strains.</title>
        <authorList>
            <person name="Whitman W."/>
        </authorList>
    </citation>
    <scope>NUCLEOTIDE SEQUENCE [LARGE SCALE GENOMIC DNA]</scope>
    <source>
        <strain evidence="3 4">CECT 7287</strain>
    </source>
</reference>
<evidence type="ECO:0000259" key="2">
    <source>
        <dbReference type="Pfam" id="PF12690"/>
    </source>
</evidence>
<proteinExistence type="predicted"/>
<keyword evidence="1" id="KW-0732">Signal</keyword>
<dbReference type="InterPro" id="IPR020481">
    <property type="entry name" value="Intracell_prot_inh_BsuPI"/>
</dbReference>
<dbReference type="InterPro" id="IPR038144">
    <property type="entry name" value="IPI"/>
</dbReference>
<evidence type="ECO:0000256" key="1">
    <source>
        <dbReference type="SAM" id="SignalP"/>
    </source>
</evidence>
<sequence>MKLRLALLAVALGALLLIVSCAAKKVDQLDPSQGTQSSLADTAPAAAEDVQVYKQTEAESLPLIRKQQPVYIQGLLQTKLQTKMDKDSVKLLFSLDNLSDRELKLTFGSGMRYDFAVYDSRDEEIYRWSNDKSFTQALIEMKLKPSDSIEFEEEWDWTDNQGDAVPNGIYTLRLSIAAAVKVPDGQALDPAQLTAEADLILRR</sequence>
<feature type="chain" id="PRO_5017558857" evidence="1">
    <location>
        <begin position="23"/>
        <end position="203"/>
    </location>
</feature>
<dbReference type="AlphaFoldDB" id="A0A3D9IPW4"/>
<dbReference type="Pfam" id="PF12690">
    <property type="entry name" value="BsuPI"/>
    <property type="match status" value="1"/>
</dbReference>
<comment type="caution">
    <text evidence="3">The sequence shown here is derived from an EMBL/GenBank/DDBJ whole genome shotgun (WGS) entry which is preliminary data.</text>
</comment>
<dbReference type="PROSITE" id="PS51257">
    <property type="entry name" value="PROKAR_LIPOPROTEIN"/>
    <property type="match status" value="1"/>
</dbReference>